<proteinExistence type="predicted"/>
<dbReference type="InterPro" id="IPR013325">
    <property type="entry name" value="RNA_pol_sigma_r2"/>
</dbReference>
<organism evidence="2 3">
    <name type="scientific">Jatrophihabitans telluris</name>
    <dbReference type="NCBI Taxonomy" id="2038343"/>
    <lineage>
        <taxon>Bacteria</taxon>
        <taxon>Bacillati</taxon>
        <taxon>Actinomycetota</taxon>
        <taxon>Actinomycetes</taxon>
        <taxon>Jatrophihabitantales</taxon>
        <taxon>Jatrophihabitantaceae</taxon>
        <taxon>Jatrophihabitans</taxon>
    </lineage>
</organism>
<evidence type="ECO:0008006" key="4">
    <source>
        <dbReference type="Google" id="ProtNLM"/>
    </source>
</evidence>
<dbReference type="RefSeq" id="WP_249773187.1">
    <property type="nucleotide sequence ID" value="NZ_CP097332.1"/>
</dbReference>
<evidence type="ECO:0000256" key="1">
    <source>
        <dbReference type="SAM" id="MobiDB-lite"/>
    </source>
</evidence>
<dbReference type="SUPFAM" id="SSF88946">
    <property type="entry name" value="Sigma2 domain of RNA polymerase sigma factors"/>
    <property type="match status" value="1"/>
</dbReference>
<evidence type="ECO:0000313" key="2">
    <source>
        <dbReference type="EMBL" id="UQX89291.1"/>
    </source>
</evidence>
<keyword evidence="3" id="KW-1185">Reference proteome</keyword>
<reference evidence="2" key="1">
    <citation type="journal article" date="2018" name="Int. J. Syst. Evol. Microbiol.">
        <title>Jatrophihabitans telluris sp. nov., isolated from sediment soil of lava forest wetlands and the emended description of the genus Jatrophihabitans.</title>
        <authorList>
            <person name="Lee K.C."/>
            <person name="Suh M.K."/>
            <person name="Eom M.K."/>
            <person name="Kim K.K."/>
            <person name="Kim J.S."/>
            <person name="Kim D.S."/>
            <person name="Ko S.H."/>
            <person name="Shin Y.K."/>
            <person name="Lee J.S."/>
        </authorList>
    </citation>
    <scope>NUCLEOTIDE SEQUENCE</scope>
    <source>
        <strain evidence="2">N237</strain>
    </source>
</reference>
<dbReference type="Proteomes" id="UP001056336">
    <property type="component" value="Chromosome"/>
</dbReference>
<name>A0ABY4R060_9ACTN</name>
<accession>A0ABY4R060</accession>
<reference evidence="2" key="2">
    <citation type="submission" date="2022-05" db="EMBL/GenBank/DDBJ databases">
        <authorList>
            <person name="Kim J.-S."/>
            <person name="Lee K."/>
            <person name="Suh M."/>
            <person name="Eom M."/>
            <person name="Kim J.-S."/>
            <person name="Kim D.-S."/>
            <person name="Ko S.-H."/>
            <person name="Shin Y."/>
            <person name="Lee J.-S."/>
        </authorList>
    </citation>
    <scope>NUCLEOTIDE SEQUENCE</scope>
    <source>
        <strain evidence="2">N237</strain>
    </source>
</reference>
<sequence length="157" mass="17676">MAADALVVSAVFRRLRRHASPAAHRRRRSNELPLQAWLQPGDDDDDEKLRAERLSQGDVEALMELYDEIAPIAYTWALALTGSPDRAVEALHRTFLTAAQRPEVFADRRVRCRGWVLIEVHHVAWTLARVPEEQPNPVADRGSGRPSTALRAEGGRR</sequence>
<feature type="region of interest" description="Disordered" evidence="1">
    <location>
        <begin position="132"/>
        <end position="157"/>
    </location>
</feature>
<dbReference type="Gene3D" id="1.10.1740.10">
    <property type="match status" value="1"/>
</dbReference>
<dbReference type="EMBL" id="CP097332">
    <property type="protein sequence ID" value="UQX89291.1"/>
    <property type="molecule type" value="Genomic_DNA"/>
</dbReference>
<protein>
    <recommendedName>
        <fullName evidence="4">RNA polymerase sigma-70 region 2 domain-containing protein</fullName>
    </recommendedName>
</protein>
<gene>
    <name evidence="2" type="ORF">M6D93_04625</name>
</gene>
<evidence type="ECO:0000313" key="3">
    <source>
        <dbReference type="Proteomes" id="UP001056336"/>
    </source>
</evidence>